<dbReference type="InterPro" id="IPR001611">
    <property type="entry name" value="Leu-rich_rpt"/>
</dbReference>
<keyword evidence="9 12" id="KW-0472">Membrane</keyword>
<feature type="domain" description="Disease resistance R13L4/SHOC-2-like LRR" evidence="14">
    <location>
        <begin position="269"/>
        <end position="455"/>
    </location>
</feature>
<dbReference type="InterPro" id="IPR046956">
    <property type="entry name" value="RLP23-like"/>
</dbReference>
<dbReference type="InterPro" id="IPR055414">
    <property type="entry name" value="LRR_R13L4/SHOC2-like"/>
</dbReference>
<dbReference type="PANTHER" id="PTHR48063">
    <property type="entry name" value="LRR RECEPTOR-LIKE KINASE"/>
    <property type="match status" value="1"/>
</dbReference>
<evidence type="ECO:0000256" key="5">
    <source>
        <dbReference type="ARBA" id="ARBA00022692"/>
    </source>
</evidence>
<dbReference type="Proteomes" id="UP001652623">
    <property type="component" value="Chromosome 10"/>
</dbReference>
<reference evidence="16" key="1">
    <citation type="submission" date="2025-08" db="UniProtKB">
        <authorList>
            <consortium name="RefSeq"/>
        </authorList>
    </citation>
    <scope>IDENTIFICATION</scope>
    <source>
        <tissue evidence="16">Seedling</tissue>
    </source>
</reference>
<dbReference type="InterPro" id="IPR032675">
    <property type="entry name" value="LRR_dom_sf"/>
</dbReference>
<comment type="subcellular location">
    <subcellularLocation>
        <location evidence="1">Cell membrane</location>
        <topology evidence="1">Single-pass type I membrane protein</topology>
    </subcellularLocation>
</comment>
<evidence type="ECO:0000256" key="2">
    <source>
        <dbReference type="ARBA" id="ARBA00009592"/>
    </source>
</evidence>
<dbReference type="AlphaFoldDB" id="A0A6P3ZQ32"/>
<dbReference type="Pfam" id="PF23598">
    <property type="entry name" value="LRR_14"/>
    <property type="match status" value="1"/>
</dbReference>
<keyword evidence="10" id="KW-0675">Receptor</keyword>
<dbReference type="Pfam" id="PF13855">
    <property type="entry name" value="LRR_8"/>
    <property type="match status" value="2"/>
</dbReference>
<dbReference type="SUPFAM" id="SSF52058">
    <property type="entry name" value="L domain-like"/>
    <property type="match status" value="3"/>
</dbReference>
<accession>A0A6P3ZQ32</accession>
<evidence type="ECO:0000256" key="11">
    <source>
        <dbReference type="ARBA" id="ARBA00023180"/>
    </source>
</evidence>
<dbReference type="KEGG" id="zju:107412428"/>
<keyword evidence="6 13" id="KW-0732">Signal</keyword>
<dbReference type="SMART" id="SM00369">
    <property type="entry name" value="LRR_TYP"/>
    <property type="match status" value="10"/>
</dbReference>
<dbReference type="SMR" id="A0A6P3ZQ32"/>
<evidence type="ECO:0000256" key="9">
    <source>
        <dbReference type="ARBA" id="ARBA00023136"/>
    </source>
</evidence>
<organism evidence="15 16">
    <name type="scientific">Ziziphus jujuba</name>
    <name type="common">Chinese jujube</name>
    <name type="synonym">Ziziphus sativa</name>
    <dbReference type="NCBI Taxonomy" id="326968"/>
    <lineage>
        <taxon>Eukaryota</taxon>
        <taxon>Viridiplantae</taxon>
        <taxon>Streptophyta</taxon>
        <taxon>Embryophyta</taxon>
        <taxon>Tracheophyta</taxon>
        <taxon>Spermatophyta</taxon>
        <taxon>Magnoliopsida</taxon>
        <taxon>eudicotyledons</taxon>
        <taxon>Gunneridae</taxon>
        <taxon>Pentapetalae</taxon>
        <taxon>rosids</taxon>
        <taxon>fabids</taxon>
        <taxon>Rosales</taxon>
        <taxon>Rhamnaceae</taxon>
        <taxon>Paliureae</taxon>
        <taxon>Ziziphus</taxon>
    </lineage>
</organism>
<proteinExistence type="inferred from homology"/>
<dbReference type="Pfam" id="PF00560">
    <property type="entry name" value="LRR_1"/>
    <property type="match status" value="6"/>
</dbReference>
<evidence type="ECO:0000259" key="14">
    <source>
        <dbReference type="Pfam" id="PF23598"/>
    </source>
</evidence>
<feature type="chain" id="PRO_5045906324" evidence="13">
    <location>
        <begin position="23"/>
        <end position="957"/>
    </location>
</feature>
<keyword evidence="3" id="KW-1003">Cell membrane</keyword>
<dbReference type="GeneID" id="107412428"/>
<dbReference type="SMART" id="SM00365">
    <property type="entry name" value="LRR_SD22"/>
    <property type="match status" value="6"/>
</dbReference>
<dbReference type="PROSITE" id="PS51450">
    <property type="entry name" value="LRR"/>
    <property type="match status" value="3"/>
</dbReference>
<dbReference type="InParanoid" id="A0A6P3ZQ32"/>
<evidence type="ECO:0000256" key="7">
    <source>
        <dbReference type="ARBA" id="ARBA00022737"/>
    </source>
</evidence>
<gene>
    <name evidence="16" type="primary">LOC107412428</name>
</gene>
<protein>
    <submittedName>
        <fullName evidence="16">Receptor-like protein EIX1</fullName>
    </submittedName>
</protein>
<evidence type="ECO:0000256" key="10">
    <source>
        <dbReference type="ARBA" id="ARBA00023170"/>
    </source>
</evidence>
<evidence type="ECO:0000256" key="3">
    <source>
        <dbReference type="ARBA" id="ARBA00022475"/>
    </source>
</evidence>
<evidence type="ECO:0000256" key="8">
    <source>
        <dbReference type="ARBA" id="ARBA00022989"/>
    </source>
</evidence>
<dbReference type="RefSeq" id="XP_015875691.4">
    <property type="nucleotide sequence ID" value="XM_016020205.4"/>
</dbReference>
<dbReference type="GO" id="GO:0005886">
    <property type="term" value="C:plasma membrane"/>
    <property type="evidence" value="ECO:0007669"/>
    <property type="project" value="UniProtKB-SubCell"/>
</dbReference>
<keyword evidence="8 12" id="KW-1133">Transmembrane helix</keyword>
<name>A0A6P3ZQ32_ZIZJJ</name>
<keyword evidence="4" id="KW-0433">Leucine-rich repeat</keyword>
<feature type="signal peptide" evidence="13">
    <location>
        <begin position="1"/>
        <end position="22"/>
    </location>
</feature>
<dbReference type="PRINTS" id="PR00019">
    <property type="entry name" value="LEURICHRPT"/>
</dbReference>
<evidence type="ECO:0000313" key="16">
    <source>
        <dbReference type="RefSeq" id="XP_015875691.4"/>
    </source>
</evidence>
<dbReference type="Gene3D" id="3.80.10.10">
    <property type="entry name" value="Ribonuclease Inhibitor"/>
    <property type="match status" value="4"/>
</dbReference>
<evidence type="ECO:0000256" key="12">
    <source>
        <dbReference type="SAM" id="Phobius"/>
    </source>
</evidence>
<evidence type="ECO:0000256" key="13">
    <source>
        <dbReference type="SAM" id="SignalP"/>
    </source>
</evidence>
<dbReference type="InterPro" id="IPR003591">
    <property type="entry name" value="Leu-rich_rpt_typical-subtyp"/>
</dbReference>
<keyword evidence="7" id="KW-0677">Repeat</keyword>
<dbReference type="PANTHER" id="PTHR48063:SF101">
    <property type="entry name" value="LRR RECEPTOR-LIKE SERINE_THREONINE-PROTEIN KINASE FLS2"/>
    <property type="match status" value="1"/>
</dbReference>
<evidence type="ECO:0000256" key="1">
    <source>
        <dbReference type="ARBA" id="ARBA00004251"/>
    </source>
</evidence>
<evidence type="ECO:0000313" key="15">
    <source>
        <dbReference type="Proteomes" id="UP001652623"/>
    </source>
</evidence>
<comment type="similarity">
    <text evidence="2">Belongs to the RLP family.</text>
</comment>
<evidence type="ECO:0000256" key="4">
    <source>
        <dbReference type="ARBA" id="ARBA00022614"/>
    </source>
</evidence>
<feature type="transmembrane region" description="Helical" evidence="12">
    <location>
        <begin position="882"/>
        <end position="903"/>
    </location>
</feature>
<keyword evidence="15" id="KW-1185">Reference proteome</keyword>
<keyword evidence="11" id="KW-0325">Glycoprotein</keyword>
<sequence length="957" mass="106033">MSFKVHALFFVLSLLHMKLAFGLDSNVKDANNNINRCIEREKQAILQIQQSIHFSSLTIPKRDEDCCKWKEVQCDNQTGHVIALDLHKKPLPFVVPSYEAGTINDSLIELQYLEHLDLSLNYLSHIPEFLASLTNLRHLNLSRTNISDTVPFQLGNLVKLEYLDLSGNSFAKIENLKWVSNLSSLEYLDLSMINLSKFDDWLETTNSLNKLSTLKLGGCDLPSPTLSPSLSPSNSFKYLSILKDLDVHGNRFNASVFQWLFSHNTSTDSLLYLNISYNQLYGLIPEAIGSMKFLERLDLSYNRLEGEIPKSFGSLCSLKMLYLIGNKLSGQLGFLEMLSRCGHDDQDSSAPRLKDLDLRFNKLNGTLPESIGNLPELESLYLGRNMFAGVISEAHFSQLSKLTSLDLSSNSLVLNFSSDWSPPFQLDAISLSSCKWGSHFPDWIQTQTNYSELDISNASISGTLPSWFWKGLSSKSCRVNLAHNQINGSLEDYPSLKFASNPELNLSWNHLEGSIPSFLSGFTSLDLSNNKFSGSISLLCGATSLSFVDLSNNRLSGELPKCDNPIPLGSLVILDLANNNFSGTLFPAWIGTMINIQALQLRNNNFTGQVPHTLKNCRKLQVLDVGENELSGPIPEWIGTSFEDLIVLSLRSNHFNGGIPLQLCNLSRLQIFDLSANNISGAIPNCINNLNALSEKGNTNETISISYTSGVGSLTTYATIFDPEASMNWKGNVYEYNSSLLGKVKNIDLSDNKLNGEIPREISKLVGLVSLNLSWNRLIGQIPLDIGNLESLQTLDLSNNQLNGSIPKSVSKIPRLYPMNLSNNSLWGEIPTGPQLDTFDGEVYQGNPGLCGYPLENSCSPSNPPPSTTASDGNEVVDMDCFYLSMALGYSVGLSAVFVTLLLNTSWRRSYFNFLSNVNDWIYVKVAINKAKLCELFKTLTNNGNQSALPRQGRLPS</sequence>
<evidence type="ECO:0000256" key="6">
    <source>
        <dbReference type="ARBA" id="ARBA00022729"/>
    </source>
</evidence>
<keyword evidence="5 12" id="KW-0812">Transmembrane</keyword>